<evidence type="ECO:0000313" key="2">
    <source>
        <dbReference type="Proteomes" id="UP001165120"/>
    </source>
</evidence>
<dbReference type="AlphaFoldDB" id="A0A9W6TCG7"/>
<dbReference type="EMBL" id="BSXN01007407">
    <property type="protein sequence ID" value="GME85005.1"/>
    <property type="molecule type" value="Genomic_DNA"/>
</dbReference>
<gene>
    <name evidence="1" type="ORF">Cboi02_000693000</name>
</gene>
<proteinExistence type="predicted"/>
<dbReference type="InterPro" id="IPR021475">
    <property type="entry name" value="Pants/Emi1-like"/>
</dbReference>
<evidence type="ECO:0000313" key="1">
    <source>
        <dbReference type="EMBL" id="GME85005.1"/>
    </source>
</evidence>
<dbReference type="Pfam" id="PF11326">
    <property type="entry name" value="PANTS-like"/>
    <property type="match status" value="1"/>
</dbReference>
<protein>
    <submittedName>
        <fullName evidence="1">Unnamed protein product</fullName>
    </submittedName>
</protein>
<organism evidence="1 2">
    <name type="scientific">Candida boidinii</name>
    <name type="common">Yeast</name>
    <dbReference type="NCBI Taxonomy" id="5477"/>
    <lineage>
        <taxon>Eukaryota</taxon>
        <taxon>Fungi</taxon>
        <taxon>Dikarya</taxon>
        <taxon>Ascomycota</taxon>
        <taxon>Saccharomycotina</taxon>
        <taxon>Pichiomycetes</taxon>
        <taxon>Pichiales</taxon>
        <taxon>Pichiaceae</taxon>
        <taxon>Ogataea</taxon>
        <taxon>Ogataea/Candida clade</taxon>
    </lineage>
</organism>
<dbReference type="PANTHER" id="PTHR28052:SF1">
    <property type="entry name" value="UPF0545 PROTEIN C22ORF39"/>
    <property type="match status" value="1"/>
</dbReference>
<comment type="caution">
    <text evidence="1">The sequence shown here is derived from an EMBL/GenBank/DDBJ whole genome shotgun (WGS) entry which is preliminary data.</text>
</comment>
<accession>A0A9W6TCG7</accession>
<dbReference type="PANTHER" id="PTHR28052">
    <property type="entry name" value="UPF0545 PROTEIN C22ORF39"/>
    <property type="match status" value="1"/>
</dbReference>
<dbReference type="Proteomes" id="UP001165120">
    <property type="component" value="Unassembled WGS sequence"/>
</dbReference>
<sequence>MSCFTAWSEVMECMSIGGQVRHYYRYGDLTTCDKETDKLNFCLKNSLSTGEVREKAIQEFYKQTLQDNLKRGSSEDIWEAKDV</sequence>
<name>A0A9W6TCG7_CANBO</name>
<keyword evidence="2" id="KW-1185">Reference proteome</keyword>
<reference evidence="1" key="1">
    <citation type="submission" date="2023-04" db="EMBL/GenBank/DDBJ databases">
        <title>Candida boidinii NBRC 10035.</title>
        <authorList>
            <person name="Ichikawa N."/>
            <person name="Sato H."/>
            <person name="Tonouchi N."/>
        </authorList>
    </citation>
    <scope>NUCLEOTIDE SEQUENCE</scope>
    <source>
        <strain evidence="1">NBRC 10035</strain>
    </source>
</reference>